<dbReference type="InterPro" id="IPR027417">
    <property type="entry name" value="P-loop_NTPase"/>
</dbReference>
<comment type="subcellular location">
    <subcellularLocation>
        <location evidence="12">Cytoplasm</location>
    </subcellularLocation>
    <text evidence="12">Associates with ribosomes.</text>
</comment>
<dbReference type="InterPro" id="IPR051309">
    <property type="entry name" value="ABCF_ATPase"/>
</dbReference>
<keyword evidence="1" id="KW-0472">Membrane</keyword>
<keyword evidence="15" id="KW-1185">Reference proteome</keyword>
<dbReference type="Pfam" id="PF16326">
    <property type="entry name" value="ABC_tran_CTD"/>
    <property type="match status" value="1"/>
</dbReference>
<feature type="binding site" evidence="12">
    <location>
        <begin position="36"/>
        <end position="43"/>
    </location>
    <ligand>
        <name>ATP</name>
        <dbReference type="ChEBI" id="CHEBI:30616"/>
        <label>1</label>
    </ligand>
</feature>
<comment type="catalytic activity">
    <reaction evidence="10 12">
        <text>ATP + H2O = ADP + phosphate + H(+)</text>
        <dbReference type="Rhea" id="RHEA:13065"/>
        <dbReference type="ChEBI" id="CHEBI:15377"/>
        <dbReference type="ChEBI" id="CHEBI:15378"/>
        <dbReference type="ChEBI" id="CHEBI:30616"/>
        <dbReference type="ChEBI" id="CHEBI:43474"/>
        <dbReference type="ChEBI" id="CHEBI:456216"/>
    </reaction>
</comment>
<dbReference type="HAMAP" id="MF_00848">
    <property type="entry name" value="Uup"/>
    <property type="match status" value="1"/>
</dbReference>
<keyword evidence="9 12" id="KW-0234">DNA repair</keyword>
<reference evidence="14 15" key="1">
    <citation type="submission" date="2020-02" db="EMBL/GenBank/DDBJ databases">
        <authorList>
            <person name="Yang Z."/>
        </authorList>
    </citation>
    <scope>NUCLEOTIDE SEQUENCE [LARGE SCALE GENOMIC DNA]</scope>
    <source>
        <strain evidence="14 15">HX-7-9</strain>
    </source>
</reference>
<evidence type="ECO:0000256" key="8">
    <source>
        <dbReference type="ARBA" id="ARBA00023125"/>
    </source>
</evidence>
<keyword evidence="1" id="KW-1003">Cell membrane</keyword>
<dbReference type="EMBL" id="JAAGAA010000004">
    <property type="protein sequence ID" value="NDV12216.1"/>
    <property type="molecule type" value="Genomic_DNA"/>
</dbReference>
<dbReference type="GO" id="GO:0016887">
    <property type="term" value="F:ATP hydrolysis activity"/>
    <property type="evidence" value="ECO:0007669"/>
    <property type="project" value="UniProtKB-UniRule"/>
</dbReference>
<proteinExistence type="inferred from homology"/>
<evidence type="ECO:0000256" key="11">
    <source>
        <dbReference type="ARBA" id="ARBA00061478"/>
    </source>
</evidence>
<dbReference type="GO" id="GO:0005737">
    <property type="term" value="C:cytoplasm"/>
    <property type="evidence" value="ECO:0007669"/>
    <property type="project" value="UniProtKB-SubCell"/>
</dbReference>
<comment type="function">
    <text evidence="12">Probably plays a role in ribosome assembly or function. May be involved in resolution of branched DNA intermediates that result from template switching in postreplication gaps. Binds DNA and has ATPase activity.</text>
</comment>
<feature type="domain" description="ABC transporter" evidence="13">
    <location>
        <begin position="320"/>
        <end position="536"/>
    </location>
</feature>
<dbReference type="GO" id="GO:0043022">
    <property type="term" value="F:ribosome binding"/>
    <property type="evidence" value="ECO:0007669"/>
    <property type="project" value="UniProtKB-UniRule"/>
</dbReference>
<comment type="similarity">
    <text evidence="11 12">Belongs to the ABC transporter superfamily. ABCF family. Uup subfamily.</text>
</comment>
<feature type="binding site" evidence="12">
    <location>
        <begin position="352"/>
        <end position="359"/>
    </location>
    <ligand>
        <name>ATP</name>
        <dbReference type="ChEBI" id="CHEBI:30616"/>
        <label>2</label>
    </ligand>
</feature>
<keyword evidence="12" id="KW-0175">Coiled coil</keyword>
<keyword evidence="5 12" id="KW-0227">DNA damage</keyword>
<dbReference type="GO" id="GO:0003677">
    <property type="term" value="F:DNA binding"/>
    <property type="evidence" value="ECO:0007669"/>
    <property type="project" value="UniProtKB-UniRule"/>
</dbReference>
<dbReference type="Gene3D" id="3.40.50.300">
    <property type="entry name" value="P-loop containing nucleotide triphosphate hydrolases"/>
    <property type="match status" value="2"/>
</dbReference>
<dbReference type="SUPFAM" id="SSF52540">
    <property type="entry name" value="P-loop containing nucleoside triphosphate hydrolases"/>
    <property type="match status" value="2"/>
</dbReference>
<feature type="coiled-coil region" evidence="12">
    <location>
        <begin position="605"/>
        <end position="632"/>
    </location>
</feature>
<evidence type="ECO:0000313" key="14">
    <source>
        <dbReference type="EMBL" id="NDV12216.1"/>
    </source>
</evidence>
<dbReference type="InterPro" id="IPR043686">
    <property type="entry name" value="Uup"/>
</dbReference>
<evidence type="ECO:0000256" key="10">
    <source>
        <dbReference type="ARBA" id="ARBA00049360"/>
    </source>
</evidence>
<comment type="caution">
    <text evidence="14">The sequence shown here is derived from an EMBL/GenBank/DDBJ whole genome shotgun (WGS) entry which is preliminary data.</text>
</comment>
<dbReference type="RefSeq" id="WP_163315454.1">
    <property type="nucleotide sequence ID" value="NZ_JAAGAA010000004.1"/>
</dbReference>
<evidence type="ECO:0000256" key="9">
    <source>
        <dbReference type="ARBA" id="ARBA00023204"/>
    </source>
</evidence>
<dbReference type="InterPro" id="IPR032781">
    <property type="entry name" value="ABC_tran_Xtn"/>
</dbReference>
<dbReference type="InterPro" id="IPR003439">
    <property type="entry name" value="ABC_transporter-like_ATP-bd"/>
</dbReference>
<dbReference type="Pfam" id="PF00005">
    <property type="entry name" value="ABC_tran"/>
    <property type="match status" value="2"/>
</dbReference>
<dbReference type="InterPro" id="IPR003593">
    <property type="entry name" value="AAA+_ATPase"/>
</dbReference>
<dbReference type="SMART" id="SM00382">
    <property type="entry name" value="AAA"/>
    <property type="match status" value="2"/>
</dbReference>
<dbReference type="InterPro" id="IPR032524">
    <property type="entry name" value="ABC_tran_C"/>
</dbReference>
<evidence type="ECO:0000256" key="1">
    <source>
        <dbReference type="ARBA" id="ARBA00022475"/>
    </source>
</evidence>
<dbReference type="PROSITE" id="PS50893">
    <property type="entry name" value="ABC_TRANSPORTER_2"/>
    <property type="match status" value="2"/>
</dbReference>
<dbReference type="PANTHER" id="PTHR42855">
    <property type="entry name" value="ABC TRANSPORTER ATP-BINDING SUBUNIT"/>
    <property type="match status" value="1"/>
</dbReference>
<dbReference type="InterPro" id="IPR017871">
    <property type="entry name" value="ABC_transporter-like_CS"/>
</dbReference>
<evidence type="ECO:0000256" key="5">
    <source>
        <dbReference type="ARBA" id="ARBA00022763"/>
    </source>
</evidence>
<dbReference type="CDD" id="cd03221">
    <property type="entry name" value="ABCF_EF-3"/>
    <property type="match status" value="2"/>
</dbReference>
<name>A0A6B2KPS2_9NEIS</name>
<evidence type="ECO:0000256" key="7">
    <source>
        <dbReference type="ARBA" id="ARBA00022840"/>
    </source>
</evidence>
<gene>
    <name evidence="12" type="primary">uup</name>
    <name evidence="14" type="ORF">GZH52_05325</name>
</gene>
<accession>A0A6B2KPS2</accession>
<organism evidence="14 15">
    <name type="scientific">Crenobacter caeni</name>
    <dbReference type="NCBI Taxonomy" id="2705474"/>
    <lineage>
        <taxon>Bacteria</taxon>
        <taxon>Pseudomonadati</taxon>
        <taxon>Pseudomonadota</taxon>
        <taxon>Betaproteobacteria</taxon>
        <taxon>Neisseriales</taxon>
        <taxon>Neisseriaceae</taxon>
        <taxon>Crenobacter</taxon>
    </lineage>
</organism>
<evidence type="ECO:0000259" key="13">
    <source>
        <dbReference type="PROSITE" id="PS50893"/>
    </source>
</evidence>
<evidence type="ECO:0000256" key="4">
    <source>
        <dbReference type="ARBA" id="ARBA00022741"/>
    </source>
</evidence>
<dbReference type="InterPro" id="IPR037118">
    <property type="entry name" value="Val-tRNA_synth_C_sf"/>
</dbReference>
<dbReference type="GO" id="GO:0005524">
    <property type="term" value="F:ATP binding"/>
    <property type="evidence" value="ECO:0007669"/>
    <property type="project" value="UniProtKB-UniRule"/>
</dbReference>
<evidence type="ECO:0000313" key="15">
    <source>
        <dbReference type="Proteomes" id="UP000482578"/>
    </source>
</evidence>
<dbReference type="PROSITE" id="PS00211">
    <property type="entry name" value="ABC_TRANSPORTER_1"/>
    <property type="match status" value="2"/>
</dbReference>
<sequence length="634" mass="70314">MALITVEKASLAFGHHALLDQVDFALEPGEVVGLIGRNGAGKSSLIKAVAGEIRLDDGRINMKNDLSVGWVPQEPQFAAGQTVFDAVAEGLGELRDSLAEYHKLTRELGHGDDSARMARLTEIQHAIEAQDGWAFDALISTALTHLGLDADVSVDSLSGGWKKRVALARALAARPDVLLLDEPTNHLDVAAIEWLEGLLKAFPGAVLLITHDRRFLDNVATRIVELDRGVLRSYPGSFGAYQVKKAEELAIEAEQNRVFDKFHAQEEVWIRKGIEARRTRNEGRVRRLEAIRRERAARRNRVGQVNFQLDAGERSGKLVAELEHVSKGYDGRVLIRDFTTRILRGDKIGLIGPNGAGKTTLLKLILGEIQPDSGTVRQGTRLEIAYFDQFRELLNEDETVFDTLGQGNDYVEVGGLRKHVMSYLEDFLFDPARARSPVRSLSGGERNRLLLARLFTRPANVLVLDEPTNDLDIDTLELLENLIADYAGTVFLVSHDRAFLDNVVTQVVAFEGDGKLEEYPGGYQDWVDARARMAELAPAAKAAAPAAARENKADRQKNRAQKLSFNETRELAALPDAIAALEAEQATLNQQLLDPAVYRDKPQDARQWQARIEAIEEELLDKLARWEELEAKQG</sequence>
<evidence type="ECO:0000256" key="2">
    <source>
        <dbReference type="ARBA" id="ARBA00022490"/>
    </source>
</evidence>
<keyword evidence="8 12" id="KW-0238">DNA-binding</keyword>
<evidence type="ECO:0000256" key="3">
    <source>
        <dbReference type="ARBA" id="ARBA00022737"/>
    </source>
</evidence>
<evidence type="ECO:0000256" key="6">
    <source>
        <dbReference type="ARBA" id="ARBA00022801"/>
    </source>
</evidence>
<keyword evidence="7 12" id="KW-0067">ATP-binding</keyword>
<dbReference type="PANTHER" id="PTHR42855:SF1">
    <property type="entry name" value="ABC TRANSPORTER DOMAIN-CONTAINING PROTEIN"/>
    <property type="match status" value="1"/>
</dbReference>
<dbReference type="Gene3D" id="1.10.287.380">
    <property type="entry name" value="Valyl-tRNA synthetase, C-terminal domain"/>
    <property type="match status" value="1"/>
</dbReference>
<keyword evidence="6 12" id="KW-0378">Hydrolase</keyword>
<protein>
    <recommendedName>
        <fullName evidence="12">ATP-binding protein Uup</fullName>
        <ecNumber evidence="12">3.6.1.-</ecNumber>
    </recommendedName>
</protein>
<dbReference type="FunFam" id="3.40.50.300:FF:000011">
    <property type="entry name" value="Putative ABC transporter ATP-binding component"/>
    <property type="match status" value="1"/>
</dbReference>
<evidence type="ECO:0000256" key="12">
    <source>
        <dbReference type="HAMAP-Rule" id="MF_00848"/>
    </source>
</evidence>
<dbReference type="EC" id="3.6.1.-" evidence="12"/>
<keyword evidence="2 12" id="KW-0963">Cytoplasm</keyword>
<feature type="domain" description="ABC transporter" evidence="13">
    <location>
        <begin position="1"/>
        <end position="253"/>
    </location>
</feature>
<dbReference type="Proteomes" id="UP000482578">
    <property type="component" value="Unassembled WGS sequence"/>
</dbReference>
<dbReference type="AlphaFoldDB" id="A0A6B2KPS2"/>
<dbReference type="Pfam" id="PF12848">
    <property type="entry name" value="ABC_tran_Xtn"/>
    <property type="match status" value="1"/>
</dbReference>
<keyword evidence="3 12" id="KW-0677">Repeat</keyword>
<keyword evidence="4 12" id="KW-0547">Nucleotide-binding</keyword>
<dbReference type="FunFam" id="3.40.50.300:FF:000309">
    <property type="entry name" value="ABC transporter ATP-binding protein"/>
    <property type="match status" value="1"/>
</dbReference>
<dbReference type="GO" id="GO:0006281">
    <property type="term" value="P:DNA repair"/>
    <property type="evidence" value="ECO:0007669"/>
    <property type="project" value="UniProtKB-KW"/>
</dbReference>